<dbReference type="STRING" id="745820.SAMN04488053_101705"/>
<dbReference type="EMBL" id="FNIL01000001">
    <property type="protein sequence ID" value="SDN39229.1"/>
    <property type="molecule type" value="Genomic_DNA"/>
</dbReference>
<evidence type="ECO:0000256" key="1">
    <source>
        <dbReference type="SAM" id="Phobius"/>
    </source>
</evidence>
<dbReference type="InterPro" id="IPR001173">
    <property type="entry name" value="Glyco_trans_2-like"/>
</dbReference>
<sequence length="366" mass="41456">MTFYLTLLALLFVWTIFNTISLPGMKNQFMPQTDAPLVSVLIPLRDEERNIPALINSLKNLSYNNVEFIFLNDNSTDNTDALLKEYIDGDARMKIISGKKLPEGWVGKVHACYQLAQYGRGEFFLFLDADVRVDPMVIQRSLALFKKGTGLITGFPHIPLKSFLGHLLVPMQHFFVYVHLPVLLANKTLWSKATAAHGAFMMFRAEAYHAIDGHKSVKNSLTEDIHIAKELKKHGWYVSLVNNTNFVSCYMYETNKEVWHGFAKNFFPGLGRSLTAAFGLTVVYMGLFILPALIAFMGILSLNLVYFLPLLLTFSIKLTVDVFSNQKLYLFLLFPLSAAAMLAMLAYSAYLGISRKGFDWKGRKYQ</sequence>
<feature type="transmembrane region" description="Helical" evidence="1">
    <location>
        <begin position="328"/>
        <end position="353"/>
    </location>
</feature>
<organism evidence="3 4">
    <name type="scientific">Alkalicoccus daliensis</name>
    <dbReference type="NCBI Taxonomy" id="745820"/>
    <lineage>
        <taxon>Bacteria</taxon>
        <taxon>Bacillati</taxon>
        <taxon>Bacillota</taxon>
        <taxon>Bacilli</taxon>
        <taxon>Bacillales</taxon>
        <taxon>Bacillaceae</taxon>
        <taxon>Alkalicoccus</taxon>
    </lineage>
</organism>
<keyword evidence="1" id="KW-1133">Transmembrane helix</keyword>
<feature type="transmembrane region" description="Helical" evidence="1">
    <location>
        <begin position="282"/>
        <end position="308"/>
    </location>
</feature>
<keyword evidence="3" id="KW-0808">Transferase</keyword>
<dbReference type="PANTHER" id="PTHR43630:SF2">
    <property type="entry name" value="GLYCOSYLTRANSFERASE"/>
    <property type="match status" value="1"/>
</dbReference>
<dbReference type="AlphaFoldDB" id="A0A1H0B0S2"/>
<protein>
    <submittedName>
        <fullName evidence="3">Glycosyltransferase, catalytic subunit of cellulose synthase and poly-beta-1,6-N-acetylglucosamine synthase</fullName>
    </submittedName>
</protein>
<keyword evidence="4" id="KW-1185">Reference proteome</keyword>
<keyword evidence="1" id="KW-0472">Membrane</keyword>
<dbReference type="OrthoDB" id="9800276at2"/>
<dbReference type="SUPFAM" id="SSF53448">
    <property type="entry name" value="Nucleotide-diphospho-sugar transferases"/>
    <property type="match status" value="1"/>
</dbReference>
<evidence type="ECO:0000259" key="2">
    <source>
        <dbReference type="Pfam" id="PF00535"/>
    </source>
</evidence>
<gene>
    <name evidence="3" type="ORF">SAMN04488053_101705</name>
</gene>
<dbReference type="InterPro" id="IPR029044">
    <property type="entry name" value="Nucleotide-diphossugar_trans"/>
</dbReference>
<keyword evidence="1" id="KW-0812">Transmembrane</keyword>
<dbReference type="Gene3D" id="3.90.550.10">
    <property type="entry name" value="Spore Coat Polysaccharide Biosynthesis Protein SpsA, Chain A"/>
    <property type="match status" value="1"/>
</dbReference>
<dbReference type="GO" id="GO:0016740">
    <property type="term" value="F:transferase activity"/>
    <property type="evidence" value="ECO:0007669"/>
    <property type="project" value="UniProtKB-KW"/>
</dbReference>
<evidence type="ECO:0000313" key="3">
    <source>
        <dbReference type="EMBL" id="SDN39229.1"/>
    </source>
</evidence>
<evidence type="ECO:0000313" key="4">
    <source>
        <dbReference type="Proteomes" id="UP000198778"/>
    </source>
</evidence>
<dbReference type="Proteomes" id="UP000198778">
    <property type="component" value="Unassembled WGS sequence"/>
</dbReference>
<accession>A0A1H0B0S2</accession>
<dbReference type="PANTHER" id="PTHR43630">
    <property type="entry name" value="POLY-BETA-1,6-N-ACETYL-D-GLUCOSAMINE SYNTHASE"/>
    <property type="match status" value="1"/>
</dbReference>
<proteinExistence type="predicted"/>
<name>A0A1H0B0S2_9BACI</name>
<dbReference type="CDD" id="cd06423">
    <property type="entry name" value="CESA_like"/>
    <property type="match status" value="1"/>
</dbReference>
<reference evidence="4" key="1">
    <citation type="submission" date="2016-10" db="EMBL/GenBank/DDBJ databases">
        <authorList>
            <person name="Varghese N."/>
            <person name="Submissions S."/>
        </authorList>
    </citation>
    <scope>NUCLEOTIDE SEQUENCE [LARGE SCALE GENOMIC DNA]</scope>
    <source>
        <strain evidence="4">CGMCC 1.10369</strain>
    </source>
</reference>
<feature type="domain" description="Glycosyltransferase 2-like" evidence="2">
    <location>
        <begin position="39"/>
        <end position="209"/>
    </location>
</feature>
<dbReference type="Pfam" id="PF00535">
    <property type="entry name" value="Glycos_transf_2"/>
    <property type="match status" value="1"/>
</dbReference>